<gene>
    <name evidence="3" type="ORF">SDC9_83037</name>
</gene>
<dbReference type="GO" id="GO:0016779">
    <property type="term" value="F:nucleotidyltransferase activity"/>
    <property type="evidence" value="ECO:0007669"/>
    <property type="project" value="UniProtKB-ARBA"/>
</dbReference>
<name>A0A644Z8X3_9ZZZZ</name>
<dbReference type="Gene3D" id="1.10.10.10">
    <property type="entry name" value="Winged helix-like DNA-binding domain superfamily/Winged helix DNA-binding domain"/>
    <property type="match status" value="1"/>
</dbReference>
<sequence>MGEFKPMLTIGSISIAQRIVATLRQSGISNIVVVTGHNADALERHLSKSGAIFLRNENYRTTQMFDSARIGLSYIADKCDAVLFTPVDIPLFTADTVRKLILSGADYACPVCCGERGHPILLSASVIHRVLEDSGEGGLAGALSRCGAAETLVPVEDRGILFDADTPEDFDSLLDYHNSQLVRPVVKVALAKELPFFDERIAMLLRLIDETSSVQSACRRMQMSYSAGWNTINGIESQLGYRLVERSHGGSGGGSSCLSPEGTALLQRFDRYNEALKEAAMRIYNEYFSDIF</sequence>
<dbReference type="PANTHER" id="PTHR43777">
    <property type="entry name" value="MOLYBDENUM COFACTOR CYTIDYLYLTRANSFERASE"/>
    <property type="match status" value="1"/>
</dbReference>
<protein>
    <submittedName>
        <fullName evidence="3">Uncharacterized protein</fullName>
    </submittedName>
</protein>
<evidence type="ECO:0000259" key="2">
    <source>
        <dbReference type="Pfam" id="PF12804"/>
    </source>
</evidence>
<dbReference type="CDD" id="cd04182">
    <property type="entry name" value="GT_2_like_f"/>
    <property type="match status" value="1"/>
</dbReference>
<dbReference type="GO" id="GO:0003700">
    <property type="term" value="F:DNA-binding transcription factor activity"/>
    <property type="evidence" value="ECO:0007669"/>
    <property type="project" value="InterPro"/>
</dbReference>
<organism evidence="3">
    <name type="scientific">bioreactor metagenome</name>
    <dbReference type="NCBI Taxonomy" id="1076179"/>
    <lineage>
        <taxon>unclassified sequences</taxon>
        <taxon>metagenomes</taxon>
        <taxon>ecological metagenomes</taxon>
    </lineage>
</organism>
<feature type="domain" description="HTH lysR-type" evidence="1">
    <location>
        <begin position="207"/>
        <end position="250"/>
    </location>
</feature>
<evidence type="ECO:0000259" key="1">
    <source>
        <dbReference type="Pfam" id="PF00126"/>
    </source>
</evidence>
<dbReference type="InterPro" id="IPR036388">
    <property type="entry name" value="WH-like_DNA-bd_sf"/>
</dbReference>
<dbReference type="InterPro" id="IPR036390">
    <property type="entry name" value="WH_DNA-bd_sf"/>
</dbReference>
<dbReference type="SUPFAM" id="SSF53448">
    <property type="entry name" value="Nucleotide-diphospho-sugar transferases"/>
    <property type="match status" value="1"/>
</dbReference>
<dbReference type="PANTHER" id="PTHR43777:SF1">
    <property type="entry name" value="MOLYBDENUM COFACTOR CYTIDYLYLTRANSFERASE"/>
    <property type="match status" value="1"/>
</dbReference>
<reference evidence="3" key="1">
    <citation type="submission" date="2019-08" db="EMBL/GenBank/DDBJ databases">
        <authorList>
            <person name="Kucharzyk K."/>
            <person name="Murdoch R.W."/>
            <person name="Higgins S."/>
            <person name="Loffler F."/>
        </authorList>
    </citation>
    <scope>NUCLEOTIDE SEQUENCE</scope>
</reference>
<dbReference type="InterPro" id="IPR029044">
    <property type="entry name" value="Nucleotide-diphossugar_trans"/>
</dbReference>
<dbReference type="InterPro" id="IPR000847">
    <property type="entry name" value="LysR_HTH_N"/>
</dbReference>
<dbReference type="InterPro" id="IPR025877">
    <property type="entry name" value="MobA-like_NTP_Trfase"/>
</dbReference>
<dbReference type="Pfam" id="PF00126">
    <property type="entry name" value="HTH_1"/>
    <property type="match status" value="1"/>
</dbReference>
<dbReference type="EMBL" id="VSSQ01007608">
    <property type="protein sequence ID" value="MPM36441.1"/>
    <property type="molecule type" value="Genomic_DNA"/>
</dbReference>
<feature type="domain" description="MobA-like NTP transferase" evidence="2">
    <location>
        <begin position="1"/>
        <end position="144"/>
    </location>
</feature>
<accession>A0A644Z8X3</accession>
<dbReference type="SUPFAM" id="SSF46785">
    <property type="entry name" value="Winged helix' DNA-binding domain"/>
    <property type="match status" value="1"/>
</dbReference>
<dbReference type="AlphaFoldDB" id="A0A644Z8X3"/>
<dbReference type="Pfam" id="PF12804">
    <property type="entry name" value="NTP_transf_3"/>
    <property type="match status" value="1"/>
</dbReference>
<dbReference type="Gene3D" id="3.90.550.10">
    <property type="entry name" value="Spore Coat Polysaccharide Biosynthesis Protein SpsA, Chain A"/>
    <property type="match status" value="1"/>
</dbReference>
<comment type="caution">
    <text evidence="3">The sequence shown here is derived from an EMBL/GenBank/DDBJ whole genome shotgun (WGS) entry which is preliminary data.</text>
</comment>
<proteinExistence type="predicted"/>
<evidence type="ECO:0000313" key="3">
    <source>
        <dbReference type="EMBL" id="MPM36441.1"/>
    </source>
</evidence>